<evidence type="ECO:0000256" key="3">
    <source>
        <dbReference type="ARBA" id="ARBA00023235"/>
    </source>
</evidence>
<dbReference type="Proteomes" id="UP001148313">
    <property type="component" value="Unassembled WGS sequence"/>
</dbReference>
<accession>A0ABT4VJR0</accession>
<dbReference type="EMBL" id="JAPJZH010000003">
    <property type="protein sequence ID" value="MDA4844839.1"/>
    <property type="molecule type" value="Genomic_DNA"/>
</dbReference>
<dbReference type="InterPro" id="IPR051053">
    <property type="entry name" value="ECH/Chromodomain_protein"/>
</dbReference>
<gene>
    <name evidence="4" type="ORF">OOZ53_05730</name>
</gene>
<dbReference type="InterPro" id="IPR029045">
    <property type="entry name" value="ClpP/crotonase-like_dom_sf"/>
</dbReference>
<dbReference type="CDD" id="cd06558">
    <property type="entry name" value="crotonase-like"/>
    <property type="match status" value="1"/>
</dbReference>
<dbReference type="NCBIfam" id="NF004681">
    <property type="entry name" value="PRK06023.1"/>
    <property type="match status" value="1"/>
</dbReference>
<dbReference type="RefSeq" id="WP_271088382.1">
    <property type="nucleotide sequence ID" value="NZ_JAPJZH010000003.1"/>
</dbReference>
<evidence type="ECO:0000256" key="1">
    <source>
        <dbReference type="ARBA" id="ARBA00004275"/>
    </source>
</evidence>
<dbReference type="Gene3D" id="3.90.226.10">
    <property type="entry name" value="2-enoyl-CoA Hydratase, Chain A, domain 1"/>
    <property type="match status" value="1"/>
</dbReference>
<reference evidence="4" key="1">
    <citation type="submission" date="2022-11" db="EMBL/GenBank/DDBJ databases">
        <title>Hoeflea poritis sp. nov., isolated from scleractinian coral Porites lutea.</title>
        <authorList>
            <person name="Zhang G."/>
            <person name="Wei Q."/>
            <person name="Cai L."/>
        </authorList>
    </citation>
    <scope>NUCLEOTIDE SEQUENCE</scope>
    <source>
        <strain evidence="4">E7-10</strain>
    </source>
</reference>
<dbReference type="InterPro" id="IPR001753">
    <property type="entry name" value="Enoyl-CoA_hydra/iso"/>
</dbReference>
<keyword evidence="3" id="KW-0413">Isomerase</keyword>
<evidence type="ECO:0000313" key="4">
    <source>
        <dbReference type="EMBL" id="MDA4844839.1"/>
    </source>
</evidence>
<dbReference type="PANTHER" id="PTHR43684:SF1">
    <property type="entry name" value="ENOYL-COA DELTA ISOMERASE 2"/>
    <property type="match status" value="1"/>
</dbReference>
<organism evidence="4 5">
    <name type="scientific">Hoeflea poritis</name>
    <dbReference type="NCBI Taxonomy" id="2993659"/>
    <lineage>
        <taxon>Bacteria</taxon>
        <taxon>Pseudomonadati</taxon>
        <taxon>Pseudomonadota</taxon>
        <taxon>Alphaproteobacteria</taxon>
        <taxon>Hyphomicrobiales</taxon>
        <taxon>Rhizobiaceae</taxon>
        <taxon>Hoeflea</taxon>
    </lineage>
</organism>
<dbReference type="Pfam" id="PF00378">
    <property type="entry name" value="ECH_1"/>
    <property type="match status" value="1"/>
</dbReference>
<name>A0ABT4VJR0_9HYPH</name>
<comment type="caution">
    <text evidence="4">The sequence shown here is derived from an EMBL/GenBank/DDBJ whole genome shotgun (WGS) entry which is preliminary data.</text>
</comment>
<evidence type="ECO:0000313" key="5">
    <source>
        <dbReference type="Proteomes" id="UP001148313"/>
    </source>
</evidence>
<protein>
    <submittedName>
        <fullName evidence="4">Crotonase/enoyl-CoA hydratase family protein</fullName>
    </submittedName>
</protein>
<comment type="subcellular location">
    <subcellularLocation>
        <location evidence="1">Peroxisome</location>
    </subcellularLocation>
</comment>
<sequence>MSEHIIVERPSEHGGAVQVMRFNRPDKKNAITQDMYRIMVEAMRAGDADDDVRVHVFLGSEGCFTAGNDMQDFLSYAINGRLGEGHVGQFLKALATVRKPMISGVDGLAIGIGTTMHFHCDLTFATPRSEFRTPFVDLALLPEAGSSLLGPDVMGYQRAFAMLAAGTGFSAEEAREAGLIYQVVGEEALESVTLAAAANIASKPPQAMQLARDLLRRGDRSAIVARIEEESALFGERLSSPEARAAFEAFMARKKSA</sequence>
<keyword evidence="5" id="KW-1185">Reference proteome</keyword>
<keyword evidence="2" id="KW-0576">Peroxisome</keyword>
<dbReference type="PANTHER" id="PTHR43684">
    <property type="match status" value="1"/>
</dbReference>
<evidence type="ECO:0000256" key="2">
    <source>
        <dbReference type="ARBA" id="ARBA00023140"/>
    </source>
</evidence>
<proteinExistence type="predicted"/>
<dbReference type="SUPFAM" id="SSF52096">
    <property type="entry name" value="ClpP/crotonase"/>
    <property type="match status" value="1"/>
</dbReference>